<dbReference type="AlphaFoldDB" id="A0A0B6ZVL6"/>
<protein>
    <submittedName>
        <fullName evidence="2">Uncharacterized protein</fullName>
    </submittedName>
</protein>
<reference evidence="2" key="1">
    <citation type="submission" date="2014-12" db="EMBL/GenBank/DDBJ databases">
        <title>Insight into the proteome of Arion vulgaris.</title>
        <authorList>
            <person name="Aradska J."/>
            <person name="Bulat T."/>
            <person name="Smidak R."/>
            <person name="Sarate P."/>
            <person name="Gangsoo J."/>
            <person name="Sialana F."/>
            <person name="Bilban M."/>
            <person name="Lubec G."/>
        </authorList>
    </citation>
    <scope>NUCLEOTIDE SEQUENCE</scope>
    <source>
        <tissue evidence="2">Skin</tissue>
    </source>
</reference>
<dbReference type="EMBL" id="HACG01025768">
    <property type="protein sequence ID" value="CEK72633.1"/>
    <property type="molecule type" value="Transcribed_RNA"/>
</dbReference>
<feature type="non-terminal residue" evidence="2">
    <location>
        <position position="1"/>
    </location>
</feature>
<accession>A0A0B6ZVL6</accession>
<sequence>SRRLNISIHKTSKDLEQAKENIDTSLSELPSNRLQSFSNYSPKKSPRRRLEETM</sequence>
<organism evidence="2">
    <name type="scientific">Arion vulgaris</name>
    <dbReference type="NCBI Taxonomy" id="1028688"/>
    <lineage>
        <taxon>Eukaryota</taxon>
        <taxon>Metazoa</taxon>
        <taxon>Spiralia</taxon>
        <taxon>Lophotrochozoa</taxon>
        <taxon>Mollusca</taxon>
        <taxon>Gastropoda</taxon>
        <taxon>Heterobranchia</taxon>
        <taxon>Euthyneura</taxon>
        <taxon>Panpulmonata</taxon>
        <taxon>Eupulmonata</taxon>
        <taxon>Stylommatophora</taxon>
        <taxon>Helicina</taxon>
        <taxon>Arionoidea</taxon>
        <taxon>Arionidae</taxon>
        <taxon>Arion</taxon>
    </lineage>
</organism>
<evidence type="ECO:0000313" key="2">
    <source>
        <dbReference type="EMBL" id="CEK72633.1"/>
    </source>
</evidence>
<proteinExistence type="predicted"/>
<feature type="region of interest" description="Disordered" evidence="1">
    <location>
        <begin position="26"/>
        <end position="54"/>
    </location>
</feature>
<name>A0A0B6ZVL6_9EUPU</name>
<gene>
    <name evidence="2" type="primary">ORF83267</name>
</gene>
<evidence type="ECO:0000256" key="1">
    <source>
        <dbReference type="SAM" id="MobiDB-lite"/>
    </source>
</evidence>
<feature type="compositionally biased region" description="Polar residues" evidence="1">
    <location>
        <begin position="26"/>
        <end position="42"/>
    </location>
</feature>